<dbReference type="Proteomes" id="UP000034071">
    <property type="component" value="Chromosome"/>
</dbReference>
<accession>A0A0F6TPV9</accession>
<dbReference type="OrthoDB" id="6398367at2"/>
<dbReference type="PROSITE" id="PS51352">
    <property type="entry name" value="THIOREDOXIN_2"/>
    <property type="match status" value="1"/>
</dbReference>
<evidence type="ECO:0000313" key="4">
    <source>
        <dbReference type="Proteomes" id="UP000034071"/>
    </source>
</evidence>
<dbReference type="InterPro" id="IPR036249">
    <property type="entry name" value="Thioredoxin-like_sf"/>
</dbReference>
<dbReference type="HOGENOM" id="CLU_121365_1_0_6"/>
<evidence type="ECO:0000259" key="2">
    <source>
        <dbReference type="PROSITE" id="PS51352"/>
    </source>
</evidence>
<feature type="chain" id="PRO_5002510076" description="Thioredoxin domain-containing protein" evidence="1">
    <location>
        <begin position="24"/>
        <end position="173"/>
    </location>
</feature>
<feature type="signal peptide" evidence="1">
    <location>
        <begin position="1"/>
        <end position="23"/>
    </location>
</feature>
<organism evidence="3 4">
    <name type="scientific">Kangiella geojedonensis</name>
    <dbReference type="NCBI Taxonomy" id="914150"/>
    <lineage>
        <taxon>Bacteria</taxon>
        <taxon>Pseudomonadati</taxon>
        <taxon>Pseudomonadota</taxon>
        <taxon>Gammaproteobacteria</taxon>
        <taxon>Kangiellales</taxon>
        <taxon>Kangiellaceae</taxon>
        <taxon>Kangiella</taxon>
    </lineage>
</organism>
<feature type="domain" description="Thioredoxin" evidence="2">
    <location>
        <begin position="47"/>
        <end position="173"/>
    </location>
</feature>
<proteinExistence type="predicted"/>
<evidence type="ECO:0000256" key="1">
    <source>
        <dbReference type="SAM" id="SignalP"/>
    </source>
</evidence>
<dbReference type="SUPFAM" id="SSF52833">
    <property type="entry name" value="Thioredoxin-like"/>
    <property type="match status" value="1"/>
</dbReference>
<dbReference type="AlphaFoldDB" id="A0A0F6TPV9"/>
<dbReference type="CDD" id="cd02947">
    <property type="entry name" value="TRX_family"/>
    <property type="match status" value="1"/>
</dbReference>
<evidence type="ECO:0000313" key="3">
    <source>
        <dbReference type="EMBL" id="AKE51477.1"/>
    </source>
</evidence>
<keyword evidence="4" id="KW-1185">Reference proteome</keyword>
<protein>
    <recommendedName>
        <fullName evidence="2">Thioredoxin domain-containing protein</fullName>
    </recommendedName>
</protein>
<dbReference type="PROSITE" id="PS51257">
    <property type="entry name" value="PROKAR_LIPOPROTEIN"/>
    <property type="match status" value="1"/>
</dbReference>
<dbReference type="STRING" id="914150.TQ33_0493"/>
<sequence length="173" mass="19272">MTSKLTLLMIVAIALSACKTNSANPHSDHSTSRFEQHMDAAGPITIDELQNSYPIFSVKRHNDLDSSAVAQLNAVTTPTQIIAFFGTWCHDSQREIPNLIKLKKQLNNPNIQLQLIALDRNKSDSQGLAKKAGVEYTPTIIVYQNQEEMGRIVESTSEPIEVELLNIINYLSH</sequence>
<dbReference type="RefSeq" id="WP_052735166.1">
    <property type="nucleotide sequence ID" value="NZ_CP010975.1"/>
</dbReference>
<reference evidence="3 4" key="1">
    <citation type="submission" date="2015-02" db="EMBL/GenBank/DDBJ databases">
        <title>Complete genome sequence of Kangiella geojedonensis strain YCS-5T.</title>
        <authorList>
            <person name="Kim K.M."/>
        </authorList>
    </citation>
    <scope>NUCLEOTIDE SEQUENCE [LARGE SCALE GENOMIC DNA]</scope>
    <source>
        <strain evidence="3 4">YCS-5</strain>
    </source>
</reference>
<dbReference type="Gene3D" id="3.40.30.10">
    <property type="entry name" value="Glutaredoxin"/>
    <property type="match status" value="1"/>
</dbReference>
<keyword evidence="1" id="KW-0732">Signal</keyword>
<dbReference type="Pfam" id="PF14595">
    <property type="entry name" value="Thioredoxin_9"/>
    <property type="match status" value="1"/>
</dbReference>
<dbReference type="EMBL" id="CP010975">
    <property type="protein sequence ID" value="AKE51477.1"/>
    <property type="molecule type" value="Genomic_DNA"/>
</dbReference>
<dbReference type="InterPro" id="IPR013766">
    <property type="entry name" value="Thioredoxin_domain"/>
</dbReference>
<name>A0A0F6TPV9_9GAMM</name>
<gene>
    <name evidence="3" type="ORF">TQ33_0493</name>
</gene>
<dbReference type="KEGG" id="kge:TQ33_0493"/>